<dbReference type="EMBL" id="BAABCM010000030">
    <property type="protein sequence ID" value="GAA3858085.1"/>
    <property type="molecule type" value="Genomic_DNA"/>
</dbReference>
<evidence type="ECO:0000256" key="4">
    <source>
        <dbReference type="ARBA" id="ARBA00022833"/>
    </source>
</evidence>
<keyword evidence="7" id="KW-0812">Transmembrane</keyword>
<keyword evidence="4 6" id="KW-0862">Zinc</keyword>
<evidence type="ECO:0000256" key="5">
    <source>
        <dbReference type="ARBA" id="ARBA00023049"/>
    </source>
</evidence>
<dbReference type="Pfam" id="PF01435">
    <property type="entry name" value="Peptidase_M48"/>
    <property type="match status" value="1"/>
</dbReference>
<feature type="transmembrane region" description="Helical" evidence="7">
    <location>
        <begin position="282"/>
        <end position="310"/>
    </location>
</feature>
<sequence>MIAGAALLAGMLAAGWLLPHPLAWALRRHHDPVSLILWWLLSMTGVLLSGMAGVVMMVTPVHAAAGAVLAALHQDWGPLHQSLRPDELIAGAGATLLLSVAMIHWLVAGWRQVRRRIRRRRENIAALRLVADRHAGSPTTLWLRHEQPLAFSIGGRSGLIVATDGLTRALPERAVAAVLAHERAHLRGRHHLIVALADLLGAAAPFVPLFRQATSVVRVLVELAADEEAARHHGAAAVRTALAVVSRTPAPGYGLGMAGGLIRLRLAHLDQLARAHRPLSRALARIVVSVTAVALPFLVGVTSLMTIALICTAANL</sequence>
<accession>A0ABP7JXJ2</accession>
<comment type="caution">
    <text evidence="9">The sequence shown here is derived from an EMBL/GenBank/DDBJ whole genome shotgun (WGS) entry which is preliminary data.</text>
</comment>
<evidence type="ECO:0000256" key="1">
    <source>
        <dbReference type="ARBA" id="ARBA00022670"/>
    </source>
</evidence>
<keyword evidence="3 6" id="KW-0378">Hydrolase</keyword>
<protein>
    <submittedName>
        <fullName evidence="9">M56 family metallopeptidase</fullName>
    </submittedName>
</protein>
<dbReference type="CDD" id="cd07326">
    <property type="entry name" value="M56_BlaR1_MecR1_like"/>
    <property type="match status" value="1"/>
</dbReference>
<dbReference type="InterPro" id="IPR052173">
    <property type="entry name" value="Beta-lactam_resp_regulator"/>
</dbReference>
<organism evidence="9 10">
    <name type="scientific">Amycolatopsis tucumanensis</name>
    <dbReference type="NCBI Taxonomy" id="401106"/>
    <lineage>
        <taxon>Bacteria</taxon>
        <taxon>Bacillati</taxon>
        <taxon>Actinomycetota</taxon>
        <taxon>Actinomycetes</taxon>
        <taxon>Pseudonocardiales</taxon>
        <taxon>Pseudonocardiaceae</taxon>
        <taxon>Amycolatopsis</taxon>
    </lineage>
</organism>
<name>A0ABP7JXJ2_9PSEU</name>
<keyword evidence="5 6" id="KW-0482">Metalloprotease</keyword>
<dbReference type="InterPro" id="IPR001915">
    <property type="entry name" value="Peptidase_M48"/>
</dbReference>
<feature type="transmembrane region" description="Helical" evidence="7">
    <location>
        <begin position="35"/>
        <end position="54"/>
    </location>
</feature>
<evidence type="ECO:0000256" key="6">
    <source>
        <dbReference type="RuleBase" id="RU003983"/>
    </source>
</evidence>
<dbReference type="PANTHER" id="PTHR34978:SF3">
    <property type="entry name" value="SLR0241 PROTEIN"/>
    <property type="match status" value="1"/>
</dbReference>
<gene>
    <name evidence="9" type="ORF">GCM10022380_89020</name>
</gene>
<comment type="similarity">
    <text evidence="6">Belongs to the peptidase M48 family.</text>
</comment>
<reference evidence="10" key="1">
    <citation type="journal article" date="2019" name="Int. J. Syst. Evol. Microbiol.">
        <title>The Global Catalogue of Microorganisms (GCM) 10K type strain sequencing project: providing services to taxonomists for standard genome sequencing and annotation.</title>
        <authorList>
            <consortium name="The Broad Institute Genomics Platform"/>
            <consortium name="The Broad Institute Genome Sequencing Center for Infectious Disease"/>
            <person name="Wu L."/>
            <person name="Ma J."/>
        </authorList>
    </citation>
    <scope>NUCLEOTIDE SEQUENCE [LARGE SCALE GENOMIC DNA]</scope>
    <source>
        <strain evidence="10">JCM 17017</strain>
    </source>
</reference>
<dbReference type="RefSeq" id="WP_237340219.1">
    <property type="nucleotide sequence ID" value="NZ_BAABCM010000030.1"/>
</dbReference>
<evidence type="ECO:0000256" key="2">
    <source>
        <dbReference type="ARBA" id="ARBA00022723"/>
    </source>
</evidence>
<keyword evidence="7" id="KW-0472">Membrane</keyword>
<feature type="domain" description="Peptidase M48" evidence="8">
    <location>
        <begin position="139"/>
        <end position="203"/>
    </location>
</feature>
<proteinExistence type="inferred from homology"/>
<dbReference type="Gene3D" id="3.30.2010.10">
    <property type="entry name" value="Metalloproteases ('zincins'), catalytic domain"/>
    <property type="match status" value="1"/>
</dbReference>
<evidence type="ECO:0000256" key="7">
    <source>
        <dbReference type="SAM" id="Phobius"/>
    </source>
</evidence>
<evidence type="ECO:0000259" key="8">
    <source>
        <dbReference type="Pfam" id="PF01435"/>
    </source>
</evidence>
<evidence type="ECO:0000256" key="3">
    <source>
        <dbReference type="ARBA" id="ARBA00022801"/>
    </source>
</evidence>
<evidence type="ECO:0000313" key="10">
    <source>
        <dbReference type="Proteomes" id="UP001501624"/>
    </source>
</evidence>
<keyword evidence="10" id="KW-1185">Reference proteome</keyword>
<dbReference type="Proteomes" id="UP001501624">
    <property type="component" value="Unassembled WGS sequence"/>
</dbReference>
<feature type="transmembrane region" description="Helical" evidence="7">
    <location>
        <begin position="88"/>
        <end position="110"/>
    </location>
</feature>
<evidence type="ECO:0000313" key="9">
    <source>
        <dbReference type="EMBL" id="GAA3858085.1"/>
    </source>
</evidence>
<keyword evidence="7" id="KW-1133">Transmembrane helix</keyword>
<keyword evidence="1 6" id="KW-0645">Protease</keyword>
<keyword evidence="2" id="KW-0479">Metal-binding</keyword>
<dbReference type="PANTHER" id="PTHR34978">
    <property type="entry name" value="POSSIBLE SENSOR-TRANSDUCER PROTEIN BLAR"/>
    <property type="match status" value="1"/>
</dbReference>
<comment type="cofactor">
    <cofactor evidence="6">
        <name>Zn(2+)</name>
        <dbReference type="ChEBI" id="CHEBI:29105"/>
    </cofactor>
    <text evidence="6">Binds 1 zinc ion per subunit.</text>
</comment>